<dbReference type="Proteomes" id="UP000027138">
    <property type="component" value="Unassembled WGS sequence"/>
</dbReference>
<proteinExistence type="predicted"/>
<gene>
    <name evidence="2" type="ORF">JCGZ_21269</name>
</gene>
<evidence type="ECO:0000313" key="2">
    <source>
        <dbReference type="EMBL" id="KDP20798.1"/>
    </source>
</evidence>
<keyword evidence="3" id="KW-1185">Reference proteome</keyword>
<dbReference type="PROSITE" id="PS50053">
    <property type="entry name" value="UBIQUITIN_2"/>
    <property type="match status" value="1"/>
</dbReference>
<name>A0A067JDI0_JATCU</name>
<dbReference type="Gene3D" id="3.10.20.90">
    <property type="entry name" value="Phosphatidylinositol 3-kinase Catalytic Subunit, Chain A, domain 1"/>
    <property type="match status" value="2"/>
</dbReference>
<dbReference type="SUPFAM" id="SSF54236">
    <property type="entry name" value="Ubiquitin-like"/>
    <property type="match status" value="2"/>
</dbReference>
<accession>A0A067JDI0</accession>
<protein>
    <recommendedName>
        <fullName evidence="1">Ubiquitin-like domain-containing protein</fullName>
    </recommendedName>
</protein>
<feature type="domain" description="Ubiquitin-like" evidence="1">
    <location>
        <begin position="21"/>
        <end position="73"/>
    </location>
</feature>
<organism evidence="2 3">
    <name type="scientific">Jatropha curcas</name>
    <name type="common">Barbados nut</name>
    <dbReference type="NCBI Taxonomy" id="180498"/>
    <lineage>
        <taxon>Eukaryota</taxon>
        <taxon>Viridiplantae</taxon>
        <taxon>Streptophyta</taxon>
        <taxon>Embryophyta</taxon>
        <taxon>Tracheophyta</taxon>
        <taxon>Spermatophyta</taxon>
        <taxon>Magnoliopsida</taxon>
        <taxon>eudicotyledons</taxon>
        <taxon>Gunneridae</taxon>
        <taxon>Pentapetalae</taxon>
        <taxon>rosids</taxon>
        <taxon>fabids</taxon>
        <taxon>Malpighiales</taxon>
        <taxon>Euphorbiaceae</taxon>
        <taxon>Crotonoideae</taxon>
        <taxon>Jatropheae</taxon>
        <taxon>Jatropha</taxon>
    </lineage>
</organism>
<dbReference type="InterPro" id="IPR029071">
    <property type="entry name" value="Ubiquitin-like_domsf"/>
</dbReference>
<dbReference type="CDD" id="cd17039">
    <property type="entry name" value="Ubl_ubiquitin_like"/>
    <property type="match status" value="2"/>
</dbReference>
<dbReference type="EMBL" id="KK915662">
    <property type="protein sequence ID" value="KDP20798.1"/>
    <property type="molecule type" value="Genomic_DNA"/>
</dbReference>
<dbReference type="OrthoDB" id="814657at2759"/>
<sequence>MIFWVIYLSTKYPTRNLTDPTIYDIKLEIGQLLHVEVGRQKITHDGVEVENNTLRAEDYGIRDNDEIFLSVKKAFYIEANAPAKYYLTIWDDQTILKLKREIWILTGMAVDRMELSYIQQKLDDDKKIMTYQIPDEATIDAVEMYDLEVKGSNGNYRLKVHEMMTIGQVKEKLHVDYGLDHETLTLERAYSRGFFRDDEHLSAHHYQVMTAVGGGS</sequence>
<dbReference type="AlphaFoldDB" id="A0A067JDI0"/>
<evidence type="ECO:0000313" key="3">
    <source>
        <dbReference type="Proteomes" id="UP000027138"/>
    </source>
</evidence>
<dbReference type="InterPro" id="IPR000626">
    <property type="entry name" value="Ubiquitin-like_dom"/>
</dbReference>
<reference evidence="2 3" key="1">
    <citation type="journal article" date="2014" name="PLoS ONE">
        <title>Global Analysis of Gene Expression Profiles in Physic Nut (Jatropha curcas L.) Seedlings Exposed to Salt Stress.</title>
        <authorList>
            <person name="Zhang L."/>
            <person name="Zhang C."/>
            <person name="Wu P."/>
            <person name="Chen Y."/>
            <person name="Li M."/>
            <person name="Jiang H."/>
            <person name="Wu G."/>
        </authorList>
    </citation>
    <scope>NUCLEOTIDE SEQUENCE [LARGE SCALE GENOMIC DNA]</scope>
    <source>
        <strain evidence="3">cv. GZQX0401</strain>
        <tissue evidence="2">Young leaves</tissue>
    </source>
</reference>
<evidence type="ECO:0000259" key="1">
    <source>
        <dbReference type="PROSITE" id="PS50053"/>
    </source>
</evidence>
<dbReference type="Pfam" id="PF00240">
    <property type="entry name" value="ubiquitin"/>
    <property type="match status" value="1"/>
</dbReference>